<gene>
    <name evidence="1" type="ORF">TU35_008920</name>
</gene>
<proteinExistence type="predicted"/>
<accession>A0ACC6V333</accession>
<dbReference type="Proteomes" id="UP000033636">
    <property type="component" value="Unassembled WGS sequence"/>
</dbReference>
<comment type="caution">
    <text evidence="1">The sequence shown here is derived from an EMBL/GenBank/DDBJ whole genome shotgun (WGS) entry which is preliminary data.</text>
</comment>
<protein>
    <submittedName>
        <fullName evidence="1">Cobyrinate a,c-diamide synthase</fullName>
    </submittedName>
</protein>
<evidence type="ECO:0000313" key="1">
    <source>
        <dbReference type="EMBL" id="MFB6491336.1"/>
    </source>
</evidence>
<evidence type="ECO:0000313" key="2">
    <source>
        <dbReference type="Proteomes" id="UP000033636"/>
    </source>
</evidence>
<sequence length="451" mass="48886">MSARVVISAPKGMSGKTIISTAIMYGLLKRGLRAAPFKIGPDYIDPSYHRAFAGVPSRNLDYVLMGEEGVLRRFAKYSAGFDVAVVEGVLGLYDSVDGYTELGSTAQVAKAIKAPVVLVLDGERTNRTLKAVVRGLKSFDPAVRIPAVILTNITRRQAEKLSKSLSEEVEVIGAVPRSDKVAEAFSYRHLGLTPVGERGDAESLAEVIERYVLPYIDLDALLRIAKDVEPLEPPPAAAEVEGPPTKCRVGVVADRAFTFYYPEVLEEAAAAGEAVLVNSLRDSSIPDVDLLIIGGGFPEVLAEELERNRPFRSALAQFAERGGRIYAECGGLMYLTSSIIVGGEEYEMVGVIEGHSVMLKKPVGKGYAWGRVVGETPIAPLGAELKGHEFHYSKLILKERVKAVIKLERGVGIGEGRDGIVKWNTHAQYLHLHPYTYNVVRAVCGSPARAR</sequence>
<organism evidence="1 2">
    <name type="scientific">Thermoproteus sp. AZ2</name>
    <dbReference type="NCBI Taxonomy" id="1609232"/>
    <lineage>
        <taxon>Archaea</taxon>
        <taxon>Thermoproteota</taxon>
        <taxon>Thermoprotei</taxon>
        <taxon>Thermoproteales</taxon>
        <taxon>Thermoproteaceae</taxon>
        <taxon>Thermoproteus</taxon>
    </lineage>
</organism>
<dbReference type="EMBL" id="JZWT02000029">
    <property type="protein sequence ID" value="MFB6491336.1"/>
    <property type="molecule type" value="Genomic_DNA"/>
</dbReference>
<reference evidence="1" key="1">
    <citation type="submission" date="2024-07" db="EMBL/GenBank/DDBJ databases">
        <title>Metagenome and Metagenome-Assembled Genomes of Archaea from a hot spring from the geothermal field of Los Azufres, Mexico.</title>
        <authorList>
            <person name="Marin-Paredes R."/>
            <person name="Martinez-Romero E."/>
            <person name="Servin-Garciduenas L.E."/>
        </authorList>
    </citation>
    <scope>NUCLEOTIDE SEQUENCE</scope>
</reference>
<name>A0ACC6V333_9CREN</name>